<evidence type="ECO:0000256" key="1">
    <source>
        <dbReference type="SAM" id="MobiDB-lite"/>
    </source>
</evidence>
<feature type="region of interest" description="Disordered" evidence="1">
    <location>
        <begin position="294"/>
        <end position="330"/>
    </location>
</feature>
<proteinExistence type="predicted"/>
<feature type="compositionally biased region" description="Low complexity" evidence="1">
    <location>
        <begin position="299"/>
        <end position="310"/>
    </location>
</feature>
<protein>
    <submittedName>
        <fullName evidence="2">Uncharacterized protein</fullName>
    </submittedName>
</protein>
<comment type="caution">
    <text evidence="2">The sequence shown here is derived from an EMBL/GenBank/DDBJ whole genome shotgun (WGS) entry which is preliminary data.</text>
</comment>
<organism evidence="2 3">
    <name type="scientific">Apiospora phragmitis</name>
    <dbReference type="NCBI Taxonomy" id="2905665"/>
    <lineage>
        <taxon>Eukaryota</taxon>
        <taxon>Fungi</taxon>
        <taxon>Dikarya</taxon>
        <taxon>Ascomycota</taxon>
        <taxon>Pezizomycotina</taxon>
        <taxon>Sordariomycetes</taxon>
        <taxon>Xylariomycetidae</taxon>
        <taxon>Amphisphaeriales</taxon>
        <taxon>Apiosporaceae</taxon>
        <taxon>Apiospora</taxon>
    </lineage>
</organism>
<accession>A0ABR1W5M2</accession>
<sequence length="431" mass="49314">MKDIIKAYLIEYTVYLLGWKEALIRRRFTDGYTLTNDLPPVLWACCENRPDMLQLLHTKAEYIDRKPWAPMDINLATNGRNQISLDVGIHSEWHQRPPPFLDAWECAMRPLDSHGRRKHLNNMNMVNEETCIWLIEHGLGYSTRPGGIPIQHLEEAAVLKKMRVVEALIAHFKRNKTVKKWQRAITLALQAATRGWVGSHKPKPARRYQQRLNTGMAPFDGHEAIIDTLLEAGKDRATNRWQNPDRRDERACLRRPYAQPPITPSTYSSGRWTWASSTAVICALLFAPLSSSVDKATRSDSSSSGPSSPSFRPGLRDRTPRPRQRLLSLGDRGLEGLPYRQDERLLQNRLLHDGALCREMAWSGTRWRGDGPENGIGRGPAGRYQTTERYSHCSHHRYDRHHCHDLFRNSILSSDSAKPVQSTDCQISFSN</sequence>
<feature type="compositionally biased region" description="Basic and acidic residues" evidence="1">
    <location>
        <begin position="236"/>
        <end position="252"/>
    </location>
</feature>
<evidence type="ECO:0000313" key="2">
    <source>
        <dbReference type="EMBL" id="KAK8078805.1"/>
    </source>
</evidence>
<dbReference type="Proteomes" id="UP001480595">
    <property type="component" value="Unassembled WGS sequence"/>
</dbReference>
<feature type="region of interest" description="Disordered" evidence="1">
    <location>
        <begin position="236"/>
        <end position="260"/>
    </location>
</feature>
<gene>
    <name evidence="2" type="ORF">PG994_002612</name>
</gene>
<dbReference type="EMBL" id="JAQQWL010000003">
    <property type="protein sequence ID" value="KAK8078805.1"/>
    <property type="molecule type" value="Genomic_DNA"/>
</dbReference>
<dbReference type="GeneID" id="92087084"/>
<reference evidence="2 3" key="1">
    <citation type="submission" date="2023-01" db="EMBL/GenBank/DDBJ databases">
        <title>Analysis of 21 Apiospora genomes using comparative genomics revels a genus with tremendous synthesis potential of carbohydrate active enzymes and secondary metabolites.</title>
        <authorList>
            <person name="Sorensen T."/>
        </authorList>
    </citation>
    <scope>NUCLEOTIDE SEQUENCE [LARGE SCALE GENOMIC DNA]</scope>
    <source>
        <strain evidence="2 3">CBS 135458</strain>
    </source>
</reference>
<dbReference type="RefSeq" id="XP_066719876.1">
    <property type="nucleotide sequence ID" value="XM_066854021.1"/>
</dbReference>
<keyword evidence="3" id="KW-1185">Reference proteome</keyword>
<evidence type="ECO:0000313" key="3">
    <source>
        <dbReference type="Proteomes" id="UP001480595"/>
    </source>
</evidence>
<name>A0ABR1W5M2_9PEZI</name>